<organism evidence="2 3">
    <name type="scientific">Streptomyces griseoaurantiacus M045</name>
    <dbReference type="NCBI Taxonomy" id="996637"/>
    <lineage>
        <taxon>Bacteria</taxon>
        <taxon>Bacillati</taxon>
        <taxon>Actinomycetota</taxon>
        <taxon>Actinomycetes</taxon>
        <taxon>Kitasatosporales</taxon>
        <taxon>Streptomycetaceae</taxon>
        <taxon>Streptomyces</taxon>
        <taxon>Streptomyces aurantiacus group</taxon>
    </lineage>
</organism>
<evidence type="ECO:0000313" key="2">
    <source>
        <dbReference type="EMBL" id="EGG45167.1"/>
    </source>
</evidence>
<dbReference type="EMBL" id="AEYX01000041">
    <property type="protein sequence ID" value="EGG45167.1"/>
    <property type="molecule type" value="Genomic_DNA"/>
</dbReference>
<gene>
    <name evidence="2" type="ORF">SGM_4495</name>
</gene>
<accession>F3NMY1</accession>
<evidence type="ECO:0000256" key="1">
    <source>
        <dbReference type="SAM" id="MobiDB-lite"/>
    </source>
</evidence>
<feature type="region of interest" description="Disordered" evidence="1">
    <location>
        <begin position="1"/>
        <end position="52"/>
    </location>
</feature>
<comment type="caution">
    <text evidence="2">The sequence shown here is derived from an EMBL/GenBank/DDBJ whole genome shotgun (WGS) entry which is preliminary data.</text>
</comment>
<proteinExistence type="predicted"/>
<protein>
    <submittedName>
        <fullName evidence="2">Uncharacterized protein</fullName>
    </submittedName>
</protein>
<dbReference type="Proteomes" id="UP000003022">
    <property type="component" value="Unassembled WGS sequence"/>
</dbReference>
<keyword evidence="3" id="KW-1185">Reference proteome</keyword>
<evidence type="ECO:0000313" key="3">
    <source>
        <dbReference type="Proteomes" id="UP000003022"/>
    </source>
</evidence>
<sequence>MGVRSRSAEGEEPEQSGQRAPVPRSALLCGEDGSTPAGARSSARPPEGGGAWTRPCLATVHCGWPHAGVSMRGGMFLPTFPACRSGPARGVRGPCPGGGSSARLV</sequence>
<dbReference type="AlphaFoldDB" id="F3NMY1"/>
<reference evidence="2 3" key="1">
    <citation type="journal article" date="2011" name="J. Bacteriol.">
        <title>Draft genome sequence of the marine bacterium Streptomyces griseoaurantiacus M045, which produces novel manumycin-type antibiotics with a pABA core component.</title>
        <authorList>
            <person name="Li F."/>
            <person name="Jiang P."/>
            <person name="Zheng H."/>
            <person name="Wang S."/>
            <person name="Zhao G."/>
            <person name="Qin S."/>
            <person name="Liu Z."/>
        </authorList>
    </citation>
    <scope>NUCLEOTIDE SEQUENCE [LARGE SCALE GENOMIC DNA]</scope>
    <source>
        <strain evidence="2 3">M045</strain>
    </source>
</reference>
<dbReference type="STRING" id="996637.SGM_4495"/>
<name>F3NMY1_9ACTN</name>